<proteinExistence type="predicted"/>
<dbReference type="Gene3D" id="3.40.50.300">
    <property type="entry name" value="P-loop containing nucleotide triphosphate hydrolases"/>
    <property type="match status" value="1"/>
</dbReference>
<dbReference type="SUPFAM" id="SSF52540">
    <property type="entry name" value="P-loop containing nucleoside triphosphate hydrolases"/>
    <property type="match status" value="1"/>
</dbReference>
<dbReference type="GO" id="GO:0051301">
    <property type="term" value="P:cell division"/>
    <property type="evidence" value="ECO:0007669"/>
    <property type="project" value="UniProtKB-KW"/>
</dbReference>
<comment type="caution">
    <text evidence="1">The sequence shown here is derived from an EMBL/GenBank/DDBJ whole genome shotgun (WGS) entry which is preliminary data.</text>
</comment>
<dbReference type="RefSeq" id="WP_058862640.1">
    <property type="nucleotide sequence ID" value="NZ_LPXO01000007.1"/>
</dbReference>
<gene>
    <name evidence="1" type="ORF">AVJ23_13020</name>
</gene>
<keyword evidence="2" id="KW-1185">Reference proteome</keyword>
<evidence type="ECO:0000313" key="1">
    <source>
        <dbReference type="EMBL" id="KUF10322.1"/>
    </source>
</evidence>
<dbReference type="InterPro" id="IPR027417">
    <property type="entry name" value="P-loop_NTPase"/>
</dbReference>
<name>A0A0W7WI88_9RHOB</name>
<dbReference type="AlphaFoldDB" id="A0A0W7WI88"/>
<sequence length="171" mass="18292">MTDGTPTLHILCGKIASGKSTLAALLGAAPATVTVAEDDWLSALYPDEMHELADYVRCSTRLRQVMAPHLAALLRAGLSVVLDFPANTPGQRNWMRGILADTGANHRLHLLDVPDDVCLARLQARNRSGAHPFLVSDAQFHAVTRHFVRPTAAEGFDIVIHTPAGFAAPAG</sequence>
<dbReference type="STRING" id="1685382.AVJ23_13020"/>
<dbReference type="EMBL" id="LPXO01000007">
    <property type="protein sequence ID" value="KUF10322.1"/>
    <property type="molecule type" value="Genomic_DNA"/>
</dbReference>
<accession>A0A0W7WI88</accession>
<dbReference type="OrthoDB" id="531205at2"/>
<evidence type="ECO:0000313" key="2">
    <source>
        <dbReference type="Proteomes" id="UP000054396"/>
    </source>
</evidence>
<dbReference type="Proteomes" id="UP000054396">
    <property type="component" value="Unassembled WGS sequence"/>
</dbReference>
<reference evidence="1 2" key="1">
    <citation type="submission" date="2015-12" db="EMBL/GenBank/DDBJ databases">
        <authorList>
            <person name="Shamseldin A."/>
            <person name="Moawad H."/>
            <person name="Abd El-Rahim W.M."/>
            <person name="Sadowsky M.J."/>
        </authorList>
    </citation>
    <scope>NUCLEOTIDE SEQUENCE [LARGE SCALE GENOMIC DNA]</scope>
    <source>
        <strain evidence="1 2">SJ5A-1</strain>
    </source>
</reference>
<keyword evidence="1" id="KW-0132">Cell division</keyword>
<organism evidence="1 2">
    <name type="scientific">Pseudoponticoccus marisrubri</name>
    <dbReference type="NCBI Taxonomy" id="1685382"/>
    <lineage>
        <taxon>Bacteria</taxon>
        <taxon>Pseudomonadati</taxon>
        <taxon>Pseudomonadota</taxon>
        <taxon>Alphaproteobacteria</taxon>
        <taxon>Rhodobacterales</taxon>
        <taxon>Roseobacteraceae</taxon>
        <taxon>Pseudoponticoccus</taxon>
    </lineage>
</organism>
<keyword evidence="1" id="KW-0131">Cell cycle</keyword>
<protein>
    <submittedName>
        <fullName evidence="1">Cell division protein ZipA</fullName>
    </submittedName>
</protein>
<dbReference type="Pfam" id="PF13671">
    <property type="entry name" value="AAA_33"/>
    <property type="match status" value="1"/>
</dbReference>